<feature type="region of interest" description="Disordered" evidence="1">
    <location>
        <begin position="262"/>
        <end position="301"/>
    </location>
</feature>
<keyword evidence="2" id="KW-1133">Transmembrane helix</keyword>
<dbReference type="InterPro" id="IPR025645">
    <property type="entry name" value="DUF4349"/>
</dbReference>
<keyword evidence="2" id="KW-0472">Membrane</keyword>
<dbReference type="EMBL" id="BNJQ01000024">
    <property type="protein sequence ID" value="GHP09379.1"/>
    <property type="molecule type" value="Genomic_DNA"/>
</dbReference>
<feature type="region of interest" description="Disordered" evidence="1">
    <location>
        <begin position="1"/>
        <end position="39"/>
    </location>
</feature>
<dbReference type="Pfam" id="PF14257">
    <property type="entry name" value="DUF4349"/>
    <property type="match status" value="1"/>
</dbReference>
<sequence length="482" mass="52279">MEATSRRASIVASRDASSTTPTPTTSNNNASRIVQQHQHQPSLLSSDVSFENKTRPRPPPALPAIASAAARFLARVPCMLFMGISELAQRVRAMFSGSLPRVSRAAVAVLVLILCVVVGSLARSTDGRHHHGHHARLLMSEDEEADFAAEPEMADAMVMESDEPMRKSMPKMARRSVGAKPAMMMGKAQAYSAAGGGGINNLMMRDEAAEDGAQNDIVPDKRLIVKNGHLSIRAKNVSVARNAIVEELERLNGFVASENTHANPVFRPRPKMHIRRPPPDGYPPVDDEETKTPPPPPPQENVDLNLRIPAEHFESFVSFARRSASEVLSSSISGEDVTEQYVDAATRAKNLEAAHTRLLALMERANDVRSTLEVQRELTRVTGEMEAHKTRAMSLQKRATLSSLHVSISPPPPEQDPPPPRKPVPRLHRAFRMAVGVLVEAALRALDGAVYLVVLGVPTGVVVALVMCAMRSRSAGAPTTKS</sequence>
<feature type="domain" description="DUF4349" evidence="3">
    <location>
        <begin position="222"/>
        <end position="466"/>
    </location>
</feature>
<feature type="transmembrane region" description="Helical" evidence="2">
    <location>
        <begin position="102"/>
        <end position="122"/>
    </location>
</feature>
<dbReference type="Proteomes" id="UP000660262">
    <property type="component" value="Unassembled WGS sequence"/>
</dbReference>
<accession>A0A830HWX1</accession>
<gene>
    <name evidence="4" type="ORF">PPROV_000811400</name>
</gene>
<protein>
    <recommendedName>
        <fullName evidence="3">DUF4349 domain-containing protein</fullName>
    </recommendedName>
</protein>
<feature type="compositionally biased region" description="Pro residues" evidence="1">
    <location>
        <begin position="409"/>
        <end position="422"/>
    </location>
</feature>
<comment type="caution">
    <text evidence="4">The sequence shown here is derived from an EMBL/GenBank/DDBJ whole genome shotgun (WGS) entry which is preliminary data.</text>
</comment>
<evidence type="ECO:0000259" key="3">
    <source>
        <dbReference type="Pfam" id="PF14257"/>
    </source>
</evidence>
<keyword evidence="2" id="KW-0812">Transmembrane</keyword>
<evidence type="ECO:0000313" key="4">
    <source>
        <dbReference type="EMBL" id="GHP09379.1"/>
    </source>
</evidence>
<proteinExistence type="predicted"/>
<organism evidence="4 5">
    <name type="scientific">Pycnococcus provasolii</name>
    <dbReference type="NCBI Taxonomy" id="41880"/>
    <lineage>
        <taxon>Eukaryota</taxon>
        <taxon>Viridiplantae</taxon>
        <taxon>Chlorophyta</taxon>
        <taxon>Pseudoscourfieldiophyceae</taxon>
        <taxon>Pseudoscourfieldiales</taxon>
        <taxon>Pycnococcaceae</taxon>
        <taxon>Pycnococcus</taxon>
    </lineage>
</organism>
<dbReference type="AlphaFoldDB" id="A0A830HWX1"/>
<name>A0A830HWX1_9CHLO</name>
<evidence type="ECO:0000256" key="1">
    <source>
        <dbReference type="SAM" id="MobiDB-lite"/>
    </source>
</evidence>
<feature type="compositionally biased region" description="Low complexity" evidence="1">
    <location>
        <begin position="16"/>
        <end position="39"/>
    </location>
</feature>
<feature type="region of interest" description="Disordered" evidence="1">
    <location>
        <begin position="405"/>
        <end position="425"/>
    </location>
</feature>
<evidence type="ECO:0000313" key="5">
    <source>
        <dbReference type="Proteomes" id="UP000660262"/>
    </source>
</evidence>
<reference evidence="4" key="1">
    <citation type="submission" date="2020-10" db="EMBL/GenBank/DDBJ databases">
        <title>Unveiling of a novel bifunctional photoreceptor, Dualchrome1, isolated from a cosmopolitan green alga.</title>
        <authorList>
            <person name="Suzuki S."/>
            <person name="Kawachi M."/>
        </authorList>
    </citation>
    <scope>NUCLEOTIDE SEQUENCE</scope>
    <source>
        <strain evidence="4">NIES 2893</strain>
    </source>
</reference>
<feature type="transmembrane region" description="Helical" evidence="2">
    <location>
        <begin position="452"/>
        <end position="470"/>
    </location>
</feature>
<keyword evidence="5" id="KW-1185">Reference proteome</keyword>
<evidence type="ECO:0000256" key="2">
    <source>
        <dbReference type="SAM" id="Phobius"/>
    </source>
</evidence>